<name>A0A559IGI1_9BACL</name>
<dbReference type="PANTHER" id="PTHR33495">
    <property type="entry name" value="ANTI-SIGMA FACTOR ANTAGONIST TM_1081-RELATED-RELATED"/>
    <property type="match status" value="1"/>
</dbReference>
<organism evidence="4 5">
    <name type="scientific">Paenibacillus agilis</name>
    <dbReference type="NCBI Taxonomy" id="3020863"/>
    <lineage>
        <taxon>Bacteria</taxon>
        <taxon>Bacillati</taxon>
        <taxon>Bacillota</taxon>
        <taxon>Bacilli</taxon>
        <taxon>Bacillales</taxon>
        <taxon>Paenibacillaceae</taxon>
        <taxon>Paenibacillus</taxon>
    </lineage>
</organism>
<dbReference type="EMBL" id="VNJK01000005">
    <property type="protein sequence ID" value="TVX86756.1"/>
    <property type="molecule type" value="Genomic_DNA"/>
</dbReference>
<dbReference type="Proteomes" id="UP000318102">
    <property type="component" value="Unassembled WGS sequence"/>
</dbReference>
<dbReference type="CDD" id="cd07043">
    <property type="entry name" value="STAS_anti-anti-sigma_factors"/>
    <property type="match status" value="1"/>
</dbReference>
<dbReference type="PROSITE" id="PS50801">
    <property type="entry name" value="STAS"/>
    <property type="match status" value="1"/>
</dbReference>
<dbReference type="InterPro" id="IPR002645">
    <property type="entry name" value="STAS_dom"/>
</dbReference>
<sequence>MSHKFTAVTLKEADGIRVKLQGELDLAAAGEFRTMMEPLAVDPSTKLTLDLSELSYIDSTGIGILISILKVRHAEQAPFFVENVPSHVQKLFDVTGISKFLIPQH</sequence>
<proteinExistence type="inferred from homology"/>
<evidence type="ECO:0000313" key="4">
    <source>
        <dbReference type="EMBL" id="TVX86756.1"/>
    </source>
</evidence>
<accession>A0A559IGI1</accession>
<feature type="domain" description="STAS" evidence="3">
    <location>
        <begin position="18"/>
        <end position="105"/>
    </location>
</feature>
<gene>
    <name evidence="4" type="ORF">FPZ44_22800</name>
</gene>
<dbReference type="SUPFAM" id="SSF52091">
    <property type="entry name" value="SpoIIaa-like"/>
    <property type="match status" value="1"/>
</dbReference>
<dbReference type="RefSeq" id="WP_144994319.1">
    <property type="nucleotide sequence ID" value="NZ_VNJK01000005.1"/>
</dbReference>
<dbReference type="NCBIfam" id="TIGR00377">
    <property type="entry name" value="ant_ant_sig"/>
    <property type="match status" value="1"/>
</dbReference>
<dbReference type="Gene3D" id="3.30.750.24">
    <property type="entry name" value="STAS domain"/>
    <property type="match status" value="1"/>
</dbReference>
<keyword evidence="5" id="KW-1185">Reference proteome</keyword>
<comment type="similarity">
    <text evidence="1 2">Belongs to the anti-sigma-factor antagonist family.</text>
</comment>
<evidence type="ECO:0000256" key="2">
    <source>
        <dbReference type="RuleBase" id="RU003749"/>
    </source>
</evidence>
<evidence type="ECO:0000259" key="3">
    <source>
        <dbReference type="PROSITE" id="PS50801"/>
    </source>
</evidence>
<dbReference type="PANTHER" id="PTHR33495:SF2">
    <property type="entry name" value="ANTI-SIGMA FACTOR ANTAGONIST TM_1081-RELATED"/>
    <property type="match status" value="1"/>
</dbReference>
<dbReference type="OrthoDB" id="9793697at2"/>
<dbReference type="AlphaFoldDB" id="A0A559IGI1"/>
<dbReference type="Pfam" id="PF01740">
    <property type="entry name" value="STAS"/>
    <property type="match status" value="1"/>
</dbReference>
<comment type="caution">
    <text evidence="4">The sequence shown here is derived from an EMBL/GenBank/DDBJ whole genome shotgun (WGS) entry which is preliminary data.</text>
</comment>
<evidence type="ECO:0000256" key="1">
    <source>
        <dbReference type="ARBA" id="ARBA00009013"/>
    </source>
</evidence>
<reference evidence="4 5" key="1">
    <citation type="submission" date="2019-07" db="EMBL/GenBank/DDBJ databases">
        <authorList>
            <person name="Kim J."/>
        </authorList>
    </citation>
    <scope>NUCLEOTIDE SEQUENCE [LARGE SCALE GENOMIC DNA]</scope>
    <source>
        <strain evidence="4 5">N4</strain>
    </source>
</reference>
<protein>
    <recommendedName>
        <fullName evidence="2">Anti-sigma factor antagonist</fullName>
    </recommendedName>
</protein>
<evidence type="ECO:0000313" key="5">
    <source>
        <dbReference type="Proteomes" id="UP000318102"/>
    </source>
</evidence>
<dbReference type="GO" id="GO:0043856">
    <property type="term" value="F:anti-sigma factor antagonist activity"/>
    <property type="evidence" value="ECO:0007669"/>
    <property type="project" value="InterPro"/>
</dbReference>
<dbReference type="InterPro" id="IPR036513">
    <property type="entry name" value="STAS_dom_sf"/>
</dbReference>
<dbReference type="InterPro" id="IPR003658">
    <property type="entry name" value="Anti-sigma_ant"/>
</dbReference>